<evidence type="ECO:0000313" key="4">
    <source>
        <dbReference type="WBParaSite" id="EgrG_000073300"/>
    </source>
</evidence>
<dbReference type="EMBL" id="LK028585">
    <property type="protein sequence ID" value="CDS21932.1"/>
    <property type="molecule type" value="Genomic_DNA"/>
</dbReference>
<proteinExistence type="predicted"/>
<reference evidence="2" key="2">
    <citation type="submission" date="2014-06" db="EMBL/GenBank/DDBJ databases">
        <authorList>
            <person name="Aslett M."/>
        </authorList>
    </citation>
    <scope>NUCLEOTIDE SEQUENCE</scope>
</reference>
<evidence type="ECO:0000256" key="1">
    <source>
        <dbReference type="SAM" id="Phobius"/>
    </source>
</evidence>
<feature type="transmembrane region" description="Helical" evidence="1">
    <location>
        <begin position="47"/>
        <end position="70"/>
    </location>
</feature>
<evidence type="ECO:0000313" key="3">
    <source>
        <dbReference type="Proteomes" id="UP000492820"/>
    </source>
</evidence>
<dbReference type="AlphaFoldDB" id="A0A068WQ60"/>
<keyword evidence="1" id="KW-0472">Membrane</keyword>
<gene>
    <name evidence="2" type="ORF">EgrG_000073300</name>
</gene>
<sequence length="136" mass="14274">MDQKIIYVIIAIISAILFFFAIGFNGWSCGGSIFSDTCLISTVNEVTGALLLTAGLLVLLGGIFLIVLVVKGDTWANIVATVVVIIAALLSLAGVLYYLDQRELWSPFLASVAMSFTMALAAILVADLATGGGRSK</sequence>
<evidence type="ECO:0000313" key="2">
    <source>
        <dbReference type="EMBL" id="CDS21932.1"/>
    </source>
</evidence>
<dbReference type="Proteomes" id="UP000492820">
    <property type="component" value="Unassembled WGS sequence"/>
</dbReference>
<feature type="transmembrane region" description="Helical" evidence="1">
    <location>
        <begin position="105"/>
        <end position="126"/>
    </location>
</feature>
<reference evidence="4" key="3">
    <citation type="submission" date="2020-10" db="UniProtKB">
        <authorList>
            <consortium name="WormBaseParasite"/>
        </authorList>
    </citation>
    <scope>IDENTIFICATION</scope>
</reference>
<reference evidence="2 3" key="1">
    <citation type="journal article" date="2013" name="Nature">
        <title>The genomes of four tapeworm species reveal adaptations to parasitism.</title>
        <authorList>
            <person name="Tsai I.J."/>
            <person name="Zarowiecki M."/>
            <person name="Holroyd N."/>
            <person name="Garciarrubio A."/>
            <person name="Sanchez-Flores A."/>
            <person name="Brooks K.L."/>
            <person name="Tracey A."/>
            <person name="Bobes R.J."/>
            <person name="Fragoso G."/>
            <person name="Sciutto E."/>
            <person name="Aslett M."/>
            <person name="Beasley H."/>
            <person name="Bennett H.M."/>
            <person name="Cai J."/>
            <person name="Camicia F."/>
            <person name="Clark R."/>
            <person name="Cucher M."/>
            <person name="De Silva N."/>
            <person name="Day T.A."/>
            <person name="Deplazes P."/>
            <person name="Estrada K."/>
            <person name="Fernandez C."/>
            <person name="Holland P.W."/>
            <person name="Hou J."/>
            <person name="Hu S."/>
            <person name="Huckvale T."/>
            <person name="Hung S.S."/>
            <person name="Kamenetzky L."/>
            <person name="Keane J.A."/>
            <person name="Kiss F."/>
            <person name="Koziol U."/>
            <person name="Lambert O."/>
            <person name="Liu K."/>
            <person name="Luo X."/>
            <person name="Luo Y."/>
            <person name="Macchiaroli N."/>
            <person name="Nichol S."/>
            <person name="Paps J."/>
            <person name="Parkinson J."/>
            <person name="Pouchkina-Stantcheva N."/>
            <person name="Riddiford N."/>
            <person name="Rosenzvit M."/>
            <person name="Salinas G."/>
            <person name="Wasmuth J.D."/>
            <person name="Zamanian M."/>
            <person name="Zheng Y."/>
            <person name="Cai X."/>
            <person name="Soberon X."/>
            <person name="Olson P.D."/>
            <person name="Laclette J.P."/>
            <person name="Brehm K."/>
            <person name="Berriman M."/>
            <person name="Garciarrubio A."/>
            <person name="Bobes R.J."/>
            <person name="Fragoso G."/>
            <person name="Sanchez-Flores A."/>
            <person name="Estrada K."/>
            <person name="Cevallos M.A."/>
            <person name="Morett E."/>
            <person name="Gonzalez V."/>
            <person name="Portillo T."/>
            <person name="Ochoa-Leyva A."/>
            <person name="Jose M.V."/>
            <person name="Sciutto E."/>
            <person name="Landa A."/>
            <person name="Jimenez L."/>
            <person name="Valdes V."/>
            <person name="Carrero J.C."/>
            <person name="Larralde C."/>
            <person name="Morales-Montor J."/>
            <person name="Limon-Lason J."/>
            <person name="Soberon X."/>
            <person name="Laclette J.P."/>
        </authorList>
    </citation>
    <scope>NUCLEOTIDE SEQUENCE [LARGE SCALE GENOMIC DNA]</scope>
</reference>
<accession>A0A068WQ60</accession>
<dbReference type="OrthoDB" id="6271167at2759"/>
<feature type="transmembrane region" description="Helical" evidence="1">
    <location>
        <begin position="77"/>
        <end position="99"/>
    </location>
</feature>
<dbReference type="WBParaSite" id="EgrG_000073300">
    <property type="protein sequence ID" value="EgrG_000073300"/>
    <property type="gene ID" value="EgrG_000073300"/>
</dbReference>
<protein>
    <submittedName>
        <fullName evidence="4">Expressed conserved protein</fullName>
    </submittedName>
</protein>
<keyword evidence="1" id="KW-0812">Transmembrane</keyword>
<feature type="transmembrane region" description="Helical" evidence="1">
    <location>
        <begin position="5"/>
        <end position="27"/>
    </location>
</feature>
<organism evidence="2">
    <name type="scientific">Echinococcus granulosus</name>
    <name type="common">Hydatid tapeworm</name>
    <dbReference type="NCBI Taxonomy" id="6210"/>
    <lineage>
        <taxon>Eukaryota</taxon>
        <taxon>Metazoa</taxon>
        <taxon>Spiralia</taxon>
        <taxon>Lophotrochozoa</taxon>
        <taxon>Platyhelminthes</taxon>
        <taxon>Cestoda</taxon>
        <taxon>Eucestoda</taxon>
        <taxon>Cyclophyllidea</taxon>
        <taxon>Taeniidae</taxon>
        <taxon>Echinococcus</taxon>
        <taxon>Echinococcus granulosus group</taxon>
    </lineage>
</organism>
<keyword evidence="1" id="KW-1133">Transmembrane helix</keyword>
<name>A0A068WQ60_ECHGR</name>